<evidence type="ECO:0000313" key="1">
    <source>
        <dbReference type="EMBL" id="VDO63648.1"/>
    </source>
</evidence>
<reference evidence="1 2" key="2">
    <citation type="submission" date="2018-11" db="EMBL/GenBank/DDBJ databases">
        <authorList>
            <consortium name="Pathogen Informatics"/>
        </authorList>
    </citation>
    <scope>NUCLEOTIDE SEQUENCE [LARGE SCALE GENOMIC DNA]</scope>
    <source>
        <strain evidence="1 2">MHpl1</strain>
    </source>
</reference>
<organism evidence="3">
    <name type="scientific">Haemonchus placei</name>
    <name type="common">Barber's pole worm</name>
    <dbReference type="NCBI Taxonomy" id="6290"/>
    <lineage>
        <taxon>Eukaryota</taxon>
        <taxon>Metazoa</taxon>
        <taxon>Ecdysozoa</taxon>
        <taxon>Nematoda</taxon>
        <taxon>Chromadorea</taxon>
        <taxon>Rhabditida</taxon>
        <taxon>Rhabditina</taxon>
        <taxon>Rhabditomorpha</taxon>
        <taxon>Strongyloidea</taxon>
        <taxon>Trichostrongylidae</taxon>
        <taxon>Haemonchus</taxon>
    </lineage>
</organism>
<dbReference type="Gene3D" id="3.60.10.10">
    <property type="entry name" value="Endonuclease/exonuclease/phosphatase"/>
    <property type="match status" value="1"/>
</dbReference>
<keyword evidence="2" id="KW-1185">Reference proteome</keyword>
<dbReference type="WBParaSite" id="HPLM_0001715601-mRNA-1">
    <property type="protein sequence ID" value="HPLM_0001715601-mRNA-1"/>
    <property type="gene ID" value="HPLM_0001715601"/>
</dbReference>
<name>A0A0N4WZ20_HAEPC</name>
<accession>A0A0N4WZ20</accession>
<dbReference type="SUPFAM" id="SSF56219">
    <property type="entry name" value="DNase I-like"/>
    <property type="match status" value="1"/>
</dbReference>
<dbReference type="EMBL" id="UZAF01019796">
    <property type="protein sequence ID" value="VDO63648.1"/>
    <property type="molecule type" value="Genomic_DNA"/>
</dbReference>
<protein>
    <submittedName>
        <fullName evidence="3">Endo/exonuclease/phosphatase domain-containing protein</fullName>
    </submittedName>
</protein>
<evidence type="ECO:0000313" key="2">
    <source>
        <dbReference type="Proteomes" id="UP000268014"/>
    </source>
</evidence>
<dbReference type="OrthoDB" id="5859872at2759"/>
<dbReference type="InterPro" id="IPR036691">
    <property type="entry name" value="Endo/exonu/phosph_ase_sf"/>
</dbReference>
<gene>
    <name evidence="1" type="ORF">HPLM_LOCUS17148</name>
</gene>
<dbReference type="AlphaFoldDB" id="A0A0N4WZ20"/>
<dbReference type="Proteomes" id="UP000268014">
    <property type="component" value="Unassembled WGS sequence"/>
</dbReference>
<sequence length="147" mass="16543">MATDEKRRNLRLHRTPWISDDDSTPSTRHGDCFLLYTYNARTVSSNAALHELLDAASHTNYHVIALQETKSRRTDVRRMNDGTVIIRGGKLPSRNVGGVDFALHSSVVHLVDSHKVLSPRFAILCLRHTHLKISIVTATLHTLQLSK</sequence>
<proteinExistence type="predicted"/>
<reference evidence="3" key="1">
    <citation type="submission" date="2017-02" db="UniProtKB">
        <authorList>
            <consortium name="WormBaseParasite"/>
        </authorList>
    </citation>
    <scope>IDENTIFICATION</scope>
</reference>
<dbReference type="OMA" id="PRFAILC"/>
<evidence type="ECO:0000313" key="3">
    <source>
        <dbReference type="WBParaSite" id="HPLM_0001715601-mRNA-1"/>
    </source>
</evidence>